<accession>A0A934NMS2</accession>
<keyword evidence="2" id="KW-1185">Reference proteome</keyword>
<reference evidence="1" key="1">
    <citation type="submission" date="2020-12" db="EMBL/GenBank/DDBJ databases">
        <title>Antrihabitans popcorni sp. nov. and Antrihabitans auranticaus sp. nov., isolated from a larva cave.</title>
        <authorList>
            <person name="Lee S.D."/>
            <person name="Kim I.S."/>
        </authorList>
    </citation>
    <scope>NUCLEOTIDE SEQUENCE</scope>
    <source>
        <strain evidence="1">YC3-6</strain>
    </source>
</reference>
<comment type="caution">
    <text evidence="1">The sequence shown here is derived from an EMBL/GenBank/DDBJ whole genome shotgun (WGS) entry which is preliminary data.</text>
</comment>
<dbReference type="AlphaFoldDB" id="A0A934NMS2"/>
<sequence>MPNDPKSWLERILDVLPHFQGLVATYAGVCPPYVAVDDPHRKVPLDDSFDVSIEGVWESDTRR</sequence>
<dbReference type="RefSeq" id="WP_199702584.1">
    <property type="nucleotide sequence ID" value="NZ_JAEMNV010000001.1"/>
</dbReference>
<proteinExistence type="predicted"/>
<name>A0A934NMS2_9NOCA</name>
<evidence type="ECO:0000313" key="2">
    <source>
        <dbReference type="Proteomes" id="UP000655868"/>
    </source>
</evidence>
<gene>
    <name evidence="1" type="ORF">JGU71_04260</name>
</gene>
<dbReference type="EMBL" id="JAEMNV010000001">
    <property type="protein sequence ID" value="MBJ8338091.1"/>
    <property type="molecule type" value="Genomic_DNA"/>
</dbReference>
<organism evidence="1 2">
    <name type="scientific">Antrihabitans stalagmiti</name>
    <dbReference type="NCBI Taxonomy" id="2799499"/>
    <lineage>
        <taxon>Bacteria</taxon>
        <taxon>Bacillati</taxon>
        <taxon>Actinomycetota</taxon>
        <taxon>Actinomycetes</taxon>
        <taxon>Mycobacteriales</taxon>
        <taxon>Nocardiaceae</taxon>
        <taxon>Antrihabitans</taxon>
    </lineage>
</organism>
<protein>
    <submittedName>
        <fullName evidence="1">Uncharacterized protein</fullName>
    </submittedName>
</protein>
<evidence type="ECO:0000313" key="1">
    <source>
        <dbReference type="EMBL" id="MBJ8338091.1"/>
    </source>
</evidence>
<dbReference type="Proteomes" id="UP000655868">
    <property type="component" value="Unassembled WGS sequence"/>
</dbReference>